<dbReference type="InterPro" id="IPR011032">
    <property type="entry name" value="GroES-like_sf"/>
</dbReference>
<accession>A0A0F9CIN2</accession>
<dbReference type="InterPro" id="IPR013154">
    <property type="entry name" value="ADH-like_N"/>
</dbReference>
<dbReference type="CDD" id="cd08267">
    <property type="entry name" value="MDR1"/>
    <property type="match status" value="1"/>
</dbReference>
<evidence type="ECO:0000259" key="1">
    <source>
        <dbReference type="SMART" id="SM00829"/>
    </source>
</evidence>
<dbReference type="Pfam" id="PF13602">
    <property type="entry name" value="ADH_zinc_N_2"/>
    <property type="match status" value="1"/>
</dbReference>
<evidence type="ECO:0000313" key="2">
    <source>
        <dbReference type="EMBL" id="KKL49148.1"/>
    </source>
</evidence>
<dbReference type="InterPro" id="IPR013149">
    <property type="entry name" value="ADH-like_C"/>
</dbReference>
<feature type="domain" description="Enoyl reductase (ER)" evidence="1">
    <location>
        <begin position="10"/>
        <end position="303"/>
    </location>
</feature>
<dbReference type="InterPro" id="IPR036291">
    <property type="entry name" value="NAD(P)-bd_dom_sf"/>
</dbReference>
<sequence length="312" mass="34302">MKAIVYTEYGGPEVLRLKEVEKPTPKDNEILVKIHATTVHIGDVKMRKGSPFAAKLYNGLRGPKRITRLGMELAGEVETIGKDVKLFKKGDQVFASTGFSFGAYAEYKCLLEETRENRVGKDGIVALKPANMTYEEAAAVPNGGLTALSQLRKANIQSGQRVLIYGASGSVGTYAVQLAKYFGAEVTGVCSTSNLEMVRSLGADKVIDYTKEDFTQSGEPYDVIFDAVDKIPTSRGKKFLKKTGIYLNVKSSIKVSTDVLIFLRELIEAGKLKSVIDRSYPLEQVAEGHRYVEKGHKKGNVVITVEHNKRSK</sequence>
<dbReference type="Pfam" id="PF08240">
    <property type="entry name" value="ADH_N"/>
    <property type="match status" value="1"/>
</dbReference>
<dbReference type="Pfam" id="PF00107">
    <property type="entry name" value="ADH_zinc_N"/>
    <property type="match status" value="1"/>
</dbReference>
<dbReference type="EMBL" id="LAZR01033067">
    <property type="protein sequence ID" value="KKL49148.1"/>
    <property type="molecule type" value="Genomic_DNA"/>
</dbReference>
<protein>
    <recommendedName>
        <fullName evidence="1">Enoyl reductase (ER) domain-containing protein</fullName>
    </recommendedName>
</protein>
<dbReference type="PANTHER" id="PTHR44013:SF1">
    <property type="entry name" value="ZINC-TYPE ALCOHOL DEHYDROGENASE-LIKE PROTEIN C16A3.02C"/>
    <property type="match status" value="1"/>
</dbReference>
<name>A0A0F9CIN2_9ZZZZ</name>
<dbReference type="Gene3D" id="3.90.180.10">
    <property type="entry name" value="Medium-chain alcohol dehydrogenases, catalytic domain"/>
    <property type="match status" value="1"/>
</dbReference>
<dbReference type="PANTHER" id="PTHR44013">
    <property type="entry name" value="ZINC-TYPE ALCOHOL DEHYDROGENASE-LIKE PROTEIN C16A3.02C"/>
    <property type="match status" value="1"/>
</dbReference>
<dbReference type="GO" id="GO:0016491">
    <property type="term" value="F:oxidoreductase activity"/>
    <property type="evidence" value="ECO:0007669"/>
    <property type="project" value="InterPro"/>
</dbReference>
<dbReference type="SUPFAM" id="SSF51735">
    <property type="entry name" value="NAD(P)-binding Rossmann-fold domains"/>
    <property type="match status" value="1"/>
</dbReference>
<dbReference type="SMART" id="SM00829">
    <property type="entry name" value="PKS_ER"/>
    <property type="match status" value="1"/>
</dbReference>
<dbReference type="Gene3D" id="3.40.50.720">
    <property type="entry name" value="NAD(P)-binding Rossmann-like Domain"/>
    <property type="match status" value="1"/>
</dbReference>
<organism evidence="2">
    <name type="scientific">marine sediment metagenome</name>
    <dbReference type="NCBI Taxonomy" id="412755"/>
    <lineage>
        <taxon>unclassified sequences</taxon>
        <taxon>metagenomes</taxon>
        <taxon>ecological metagenomes</taxon>
    </lineage>
</organism>
<comment type="caution">
    <text evidence="2">The sequence shown here is derived from an EMBL/GenBank/DDBJ whole genome shotgun (WGS) entry which is preliminary data.</text>
</comment>
<dbReference type="InterPro" id="IPR020843">
    <property type="entry name" value="ER"/>
</dbReference>
<gene>
    <name evidence="2" type="ORF">LCGC14_2318400</name>
</gene>
<dbReference type="SUPFAM" id="SSF50129">
    <property type="entry name" value="GroES-like"/>
    <property type="match status" value="1"/>
</dbReference>
<dbReference type="InterPro" id="IPR052733">
    <property type="entry name" value="Chloroplast_QOR"/>
</dbReference>
<reference evidence="2" key="1">
    <citation type="journal article" date="2015" name="Nature">
        <title>Complex archaea that bridge the gap between prokaryotes and eukaryotes.</title>
        <authorList>
            <person name="Spang A."/>
            <person name="Saw J.H."/>
            <person name="Jorgensen S.L."/>
            <person name="Zaremba-Niedzwiedzka K."/>
            <person name="Martijn J."/>
            <person name="Lind A.E."/>
            <person name="van Eijk R."/>
            <person name="Schleper C."/>
            <person name="Guy L."/>
            <person name="Ettema T.J."/>
        </authorList>
    </citation>
    <scope>NUCLEOTIDE SEQUENCE</scope>
</reference>
<proteinExistence type="predicted"/>
<dbReference type="AlphaFoldDB" id="A0A0F9CIN2"/>